<dbReference type="PATRIC" id="fig|1423782.4.peg.1088"/>
<evidence type="ECO:0000313" key="2">
    <source>
        <dbReference type="EMBL" id="KRM29834.1"/>
    </source>
</evidence>
<dbReference type="AlphaFoldDB" id="A0A0R1XHZ7"/>
<feature type="compositionally biased region" description="Basic and acidic residues" evidence="1">
    <location>
        <begin position="20"/>
        <end position="29"/>
    </location>
</feature>
<gene>
    <name evidence="2" type="ORF">FD32_GL001044</name>
</gene>
<dbReference type="EMBL" id="AZGM01000019">
    <property type="protein sequence ID" value="KRM29834.1"/>
    <property type="molecule type" value="Genomic_DNA"/>
</dbReference>
<feature type="region of interest" description="Disordered" evidence="1">
    <location>
        <begin position="1"/>
        <end position="36"/>
    </location>
</feature>
<keyword evidence="3" id="KW-1185">Reference proteome</keyword>
<organism evidence="2 3">
    <name type="scientific">Limosilactobacillus panis DSM 6035</name>
    <dbReference type="NCBI Taxonomy" id="1423782"/>
    <lineage>
        <taxon>Bacteria</taxon>
        <taxon>Bacillati</taxon>
        <taxon>Bacillota</taxon>
        <taxon>Bacilli</taxon>
        <taxon>Lactobacillales</taxon>
        <taxon>Lactobacillaceae</taxon>
        <taxon>Limosilactobacillus</taxon>
    </lineage>
</organism>
<evidence type="ECO:0000313" key="3">
    <source>
        <dbReference type="Proteomes" id="UP000051412"/>
    </source>
</evidence>
<proteinExistence type="predicted"/>
<reference evidence="2 3" key="1">
    <citation type="journal article" date="2015" name="Genome Announc.">
        <title>Expanding the biotechnology potential of lactobacilli through comparative genomics of 213 strains and associated genera.</title>
        <authorList>
            <person name="Sun Z."/>
            <person name="Harris H.M."/>
            <person name="McCann A."/>
            <person name="Guo C."/>
            <person name="Argimon S."/>
            <person name="Zhang W."/>
            <person name="Yang X."/>
            <person name="Jeffery I.B."/>
            <person name="Cooney J.C."/>
            <person name="Kagawa T.F."/>
            <person name="Liu W."/>
            <person name="Song Y."/>
            <person name="Salvetti E."/>
            <person name="Wrobel A."/>
            <person name="Rasinkangas P."/>
            <person name="Parkhill J."/>
            <person name="Rea M.C."/>
            <person name="O'Sullivan O."/>
            <person name="Ritari J."/>
            <person name="Douillard F.P."/>
            <person name="Paul Ross R."/>
            <person name="Yang R."/>
            <person name="Briner A.E."/>
            <person name="Felis G.E."/>
            <person name="de Vos W.M."/>
            <person name="Barrangou R."/>
            <person name="Klaenhammer T.R."/>
            <person name="Caufield P.W."/>
            <person name="Cui Y."/>
            <person name="Zhang H."/>
            <person name="O'Toole P.W."/>
        </authorList>
    </citation>
    <scope>NUCLEOTIDE SEQUENCE [LARGE SCALE GENOMIC DNA]</scope>
    <source>
        <strain evidence="2 3">DSM 6035</strain>
    </source>
</reference>
<comment type="caution">
    <text evidence="2">The sequence shown here is derived from an EMBL/GenBank/DDBJ whole genome shotgun (WGS) entry which is preliminary data.</text>
</comment>
<evidence type="ECO:0000256" key="1">
    <source>
        <dbReference type="SAM" id="MobiDB-lite"/>
    </source>
</evidence>
<name>A0A0R1XHZ7_9LACO</name>
<protein>
    <submittedName>
        <fullName evidence="2">Uncharacterized protein</fullName>
    </submittedName>
</protein>
<dbReference type="Proteomes" id="UP000051412">
    <property type="component" value="Unassembled WGS sequence"/>
</dbReference>
<accession>A0A0R1XHZ7</accession>
<sequence>MVIFNEPFFKENPGQKGKKGPQEEKHSQELSEQQVQDWVDSSIERVQTYLLDKMTKMDPYKFERLMVQLLSAMGYQRVMMANH</sequence>